<keyword evidence="2" id="KW-1185">Reference proteome</keyword>
<dbReference type="InterPro" id="IPR011335">
    <property type="entry name" value="Restrct_endonuc-II-like"/>
</dbReference>
<proteinExistence type="predicted"/>
<evidence type="ECO:0008006" key="3">
    <source>
        <dbReference type="Google" id="ProtNLM"/>
    </source>
</evidence>
<dbReference type="SUPFAM" id="SSF52980">
    <property type="entry name" value="Restriction endonuclease-like"/>
    <property type="match status" value="1"/>
</dbReference>
<protein>
    <recommendedName>
        <fullName evidence="3">NERD domain-containing protein</fullName>
    </recommendedName>
</protein>
<evidence type="ECO:0000313" key="2">
    <source>
        <dbReference type="Proteomes" id="UP001242811"/>
    </source>
</evidence>
<gene>
    <name evidence="1" type="ORF">QOZ95_005002</name>
</gene>
<dbReference type="RefSeq" id="WP_152378948.1">
    <property type="nucleotide sequence ID" value="NZ_CP045298.1"/>
</dbReference>
<organism evidence="1 2">
    <name type="scientific">Paenibacillus brasilensis</name>
    <dbReference type="NCBI Taxonomy" id="128574"/>
    <lineage>
        <taxon>Bacteria</taxon>
        <taxon>Bacillati</taxon>
        <taxon>Bacillota</taxon>
        <taxon>Bacilli</taxon>
        <taxon>Bacillales</taxon>
        <taxon>Paenibacillaceae</taxon>
        <taxon>Paenibacillus</taxon>
    </lineage>
</organism>
<sequence>MACEYCSVSYSKERIIEGSKKHLCETCSYIEDVINNFVINTHPLYVIDLTKKFLSICPIFNEGKIISVNSAMMDLSGYDEEKIIRKMTNELGLNNTRYSDKVSISMITNRLMGYLFDYVRELILDNPKGYLLSFLKLLEYNIHITLAAVSWLNQGENNFKIEEITDNFSRTVIQSLNLQKTTGLSFNSIYKEWENVLALDKQAFQYGVEIINYYSKRVPHSNKELNVDKFGELIATFRAIFFVLNVRDTASEGIMSENKMIIDNEGLLRVNQKIDHDYFSTFYVDAMINRRRASIPDVIFKQFDQVCLKYIGIELDGVRKIGHELLNAYINSDEFLIGSISYFKLLFMELLNISVESSDRLLALFINNQDSLEFAISTTEREYRALRKCLIPIKNDIIACPISLLSYATTALYLDIIENSLPDSSFKRELFKVTSQLHKEFEKEVVNLLKQSFEGVLIKSDVQKENEIPFHYKKGYVTLSGQIDVLILIQGKLFVIECKDNPYKYTAKAISNELNKFRKVSKGSYQFKLRNKINDINENWDSVIRYLGVSDPDSLEKHEPIGLFVVDSFSAAVLEKELLYPVVLFSDLKNYIKERLIV</sequence>
<accession>A0ABU0L671</accession>
<reference evidence="1 2" key="1">
    <citation type="submission" date="2023-07" db="EMBL/GenBank/DDBJ databases">
        <title>Genomic Encyclopedia of Type Strains, Phase IV (KMG-IV): sequencing the most valuable type-strain genomes for metagenomic binning, comparative biology and taxonomic classification.</title>
        <authorList>
            <person name="Goeker M."/>
        </authorList>
    </citation>
    <scope>NUCLEOTIDE SEQUENCE [LARGE SCALE GENOMIC DNA]</scope>
    <source>
        <strain evidence="1 2">DSM 14914</strain>
    </source>
</reference>
<evidence type="ECO:0000313" key="1">
    <source>
        <dbReference type="EMBL" id="MDQ0496802.1"/>
    </source>
</evidence>
<dbReference type="Proteomes" id="UP001242811">
    <property type="component" value="Unassembled WGS sequence"/>
</dbReference>
<comment type="caution">
    <text evidence="1">The sequence shown here is derived from an EMBL/GenBank/DDBJ whole genome shotgun (WGS) entry which is preliminary data.</text>
</comment>
<dbReference type="EMBL" id="JAUSWA010000044">
    <property type="protein sequence ID" value="MDQ0496802.1"/>
    <property type="molecule type" value="Genomic_DNA"/>
</dbReference>
<name>A0ABU0L671_9BACL</name>